<keyword evidence="6 8" id="KW-1133">Transmembrane helix</keyword>
<keyword evidence="3 8" id="KW-0813">Transport</keyword>
<reference evidence="10" key="1">
    <citation type="submission" date="2020-10" db="EMBL/GenBank/DDBJ databases">
        <authorList>
            <person name="Gilroy R."/>
        </authorList>
    </citation>
    <scope>NUCLEOTIDE SEQUENCE</scope>
    <source>
        <strain evidence="10">CHK191-8634</strain>
    </source>
</reference>
<evidence type="ECO:0000256" key="3">
    <source>
        <dbReference type="ARBA" id="ARBA00022448"/>
    </source>
</evidence>
<dbReference type="GO" id="GO:0048473">
    <property type="term" value="P:D-methionine transmembrane transport"/>
    <property type="evidence" value="ECO:0007669"/>
    <property type="project" value="TreeGrafter"/>
</dbReference>
<keyword evidence="5 8" id="KW-0812">Transmembrane</keyword>
<evidence type="ECO:0000256" key="4">
    <source>
        <dbReference type="ARBA" id="ARBA00022475"/>
    </source>
</evidence>
<dbReference type="Proteomes" id="UP000824073">
    <property type="component" value="Unassembled WGS sequence"/>
</dbReference>
<feature type="transmembrane region" description="Helical" evidence="8">
    <location>
        <begin position="27"/>
        <end position="50"/>
    </location>
</feature>
<dbReference type="SUPFAM" id="SSF161098">
    <property type="entry name" value="MetI-like"/>
    <property type="match status" value="1"/>
</dbReference>
<reference evidence="10" key="2">
    <citation type="journal article" date="2021" name="PeerJ">
        <title>Extensive microbial diversity within the chicken gut microbiome revealed by metagenomics and culture.</title>
        <authorList>
            <person name="Gilroy R."/>
            <person name="Ravi A."/>
            <person name="Getino M."/>
            <person name="Pursley I."/>
            <person name="Horton D.L."/>
            <person name="Alikhan N.F."/>
            <person name="Baker D."/>
            <person name="Gharbi K."/>
            <person name="Hall N."/>
            <person name="Watson M."/>
            <person name="Adriaenssens E.M."/>
            <person name="Foster-Nyarko E."/>
            <person name="Jarju S."/>
            <person name="Secka A."/>
            <person name="Antonio M."/>
            <person name="Oren A."/>
            <person name="Chaudhuri R.R."/>
            <person name="La Ragione R."/>
            <person name="Hildebrand F."/>
            <person name="Pallen M.J."/>
        </authorList>
    </citation>
    <scope>NUCLEOTIDE SEQUENCE</scope>
    <source>
        <strain evidence="10">CHK191-8634</strain>
    </source>
</reference>
<comment type="similarity">
    <text evidence="2">Belongs to the binding-protein-dependent transport system permease family. CysTW subfamily.</text>
</comment>
<dbReference type="Pfam" id="PF00528">
    <property type="entry name" value="BPD_transp_1"/>
    <property type="match status" value="1"/>
</dbReference>
<keyword evidence="7 8" id="KW-0472">Membrane</keyword>
<dbReference type="PANTHER" id="PTHR30450">
    <property type="entry name" value="ABC TRANSPORTER PERMEASE"/>
    <property type="match status" value="1"/>
</dbReference>
<dbReference type="InterPro" id="IPR051322">
    <property type="entry name" value="AA_ABC_Transporter_Permease"/>
</dbReference>
<evidence type="ECO:0000256" key="8">
    <source>
        <dbReference type="RuleBase" id="RU363032"/>
    </source>
</evidence>
<proteinExistence type="inferred from homology"/>
<evidence type="ECO:0000256" key="6">
    <source>
        <dbReference type="ARBA" id="ARBA00022989"/>
    </source>
</evidence>
<evidence type="ECO:0000259" key="9">
    <source>
        <dbReference type="PROSITE" id="PS50928"/>
    </source>
</evidence>
<dbReference type="PANTHER" id="PTHR30450:SF1">
    <property type="entry name" value="D-METHIONINE TRANSPORT SYSTEM PERMEASE PROTEIN METI-RELATED"/>
    <property type="match status" value="1"/>
</dbReference>
<evidence type="ECO:0000313" key="11">
    <source>
        <dbReference type="Proteomes" id="UP000824073"/>
    </source>
</evidence>
<dbReference type="InterPro" id="IPR035906">
    <property type="entry name" value="MetI-like_sf"/>
</dbReference>
<dbReference type="Gene3D" id="1.10.3720.10">
    <property type="entry name" value="MetI-like"/>
    <property type="match status" value="1"/>
</dbReference>
<gene>
    <name evidence="10" type="ORF">IAB67_02605</name>
</gene>
<feature type="transmembrane region" description="Helical" evidence="8">
    <location>
        <begin position="198"/>
        <end position="221"/>
    </location>
</feature>
<feature type="transmembrane region" description="Helical" evidence="8">
    <location>
        <begin position="156"/>
        <end position="178"/>
    </location>
</feature>
<dbReference type="FunFam" id="1.10.3720.10:FF:000002">
    <property type="entry name" value="D-methionine ABC transporter permease MetI"/>
    <property type="match status" value="1"/>
</dbReference>
<name>A0A9D1IW90_9CLOT</name>
<comment type="subcellular location">
    <subcellularLocation>
        <location evidence="1 8">Cell membrane</location>
        <topology evidence="1 8">Multi-pass membrane protein</topology>
    </subcellularLocation>
</comment>
<dbReference type="GO" id="GO:0005886">
    <property type="term" value="C:plasma membrane"/>
    <property type="evidence" value="ECO:0007669"/>
    <property type="project" value="UniProtKB-SubCell"/>
</dbReference>
<sequence length="226" mass="24070">MENLLQRLAPNVMAKLPELAESCGQTLVMLLISGLISFIFGLIFGVLLTVTRRGGILQNLPVFTVLDKAINVFRSIPFIILLFALIPLTRAFVGTAIGTRGAILPLIFGTVPFFSRQIESALCELPDGLVRAAQSMGVGPLGIIVRVYLRECIPGIVRAATITFVSLVGLTAMAGAVGGGGLGDFAIRYGYQRSQMDVTYASVLILLLLVSVIQALGGIIIKKTTH</sequence>
<comment type="caution">
    <text evidence="10">The sequence shown here is derived from an EMBL/GenBank/DDBJ whole genome shotgun (WGS) entry which is preliminary data.</text>
</comment>
<keyword evidence="4" id="KW-1003">Cell membrane</keyword>
<evidence type="ECO:0000256" key="2">
    <source>
        <dbReference type="ARBA" id="ARBA00007069"/>
    </source>
</evidence>
<evidence type="ECO:0000256" key="5">
    <source>
        <dbReference type="ARBA" id="ARBA00022692"/>
    </source>
</evidence>
<evidence type="ECO:0000256" key="7">
    <source>
        <dbReference type="ARBA" id="ARBA00023136"/>
    </source>
</evidence>
<feature type="transmembrane region" description="Helical" evidence="8">
    <location>
        <begin position="78"/>
        <end position="108"/>
    </location>
</feature>
<feature type="domain" description="ABC transmembrane type-1" evidence="9">
    <location>
        <begin position="23"/>
        <end position="217"/>
    </location>
</feature>
<evidence type="ECO:0000313" key="10">
    <source>
        <dbReference type="EMBL" id="HIU43169.1"/>
    </source>
</evidence>
<protein>
    <submittedName>
        <fullName evidence="10">ABC transporter permease</fullName>
    </submittedName>
</protein>
<organism evidence="10 11">
    <name type="scientific">Candidatus Ventrousia excrementavium</name>
    <dbReference type="NCBI Taxonomy" id="2840961"/>
    <lineage>
        <taxon>Bacteria</taxon>
        <taxon>Bacillati</taxon>
        <taxon>Bacillota</taxon>
        <taxon>Clostridia</taxon>
        <taxon>Eubacteriales</taxon>
        <taxon>Clostridiaceae</taxon>
        <taxon>Clostridiaceae incertae sedis</taxon>
        <taxon>Candidatus Ventrousia</taxon>
    </lineage>
</organism>
<dbReference type="PROSITE" id="PS50928">
    <property type="entry name" value="ABC_TM1"/>
    <property type="match status" value="1"/>
</dbReference>
<dbReference type="CDD" id="cd06261">
    <property type="entry name" value="TM_PBP2"/>
    <property type="match status" value="1"/>
</dbReference>
<dbReference type="EMBL" id="DVMR01000028">
    <property type="protein sequence ID" value="HIU43169.1"/>
    <property type="molecule type" value="Genomic_DNA"/>
</dbReference>
<dbReference type="InterPro" id="IPR000515">
    <property type="entry name" value="MetI-like"/>
</dbReference>
<accession>A0A9D1IW90</accession>
<dbReference type="AlphaFoldDB" id="A0A9D1IW90"/>
<evidence type="ECO:0000256" key="1">
    <source>
        <dbReference type="ARBA" id="ARBA00004651"/>
    </source>
</evidence>